<protein>
    <recommendedName>
        <fullName evidence="2">J domain-containing protein</fullName>
    </recommendedName>
</protein>
<dbReference type="InterPro" id="IPR018253">
    <property type="entry name" value="DnaJ_domain_CS"/>
</dbReference>
<dbReference type="EMBL" id="BAAFRS010000219">
    <property type="protein sequence ID" value="GAB1224803.1"/>
    <property type="molecule type" value="Genomic_DNA"/>
</dbReference>
<dbReference type="Gene3D" id="1.10.287.110">
    <property type="entry name" value="DnaJ domain"/>
    <property type="match status" value="1"/>
</dbReference>
<organism evidence="3 4">
    <name type="scientific">Entamoeba nuttalli</name>
    <dbReference type="NCBI Taxonomy" id="412467"/>
    <lineage>
        <taxon>Eukaryota</taxon>
        <taxon>Amoebozoa</taxon>
        <taxon>Evosea</taxon>
        <taxon>Archamoebae</taxon>
        <taxon>Mastigamoebida</taxon>
        <taxon>Entamoebidae</taxon>
        <taxon>Entamoeba</taxon>
    </lineage>
</organism>
<gene>
    <name evidence="3" type="ORF">ENUP19_0219G0021</name>
</gene>
<accession>A0ABQ0DPL0</accession>
<dbReference type="PANTHER" id="PTHR43096:SF10">
    <property type="entry name" value="CHAPERONE PROTEIN DNAJ A6, CHLOROPLASTIC"/>
    <property type="match status" value="1"/>
</dbReference>
<feature type="transmembrane region" description="Helical" evidence="1">
    <location>
        <begin position="176"/>
        <end position="196"/>
    </location>
</feature>
<dbReference type="PROSITE" id="PS50076">
    <property type="entry name" value="DNAJ_2"/>
    <property type="match status" value="1"/>
</dbReference>
<dbReference type="SUPFAM" id="SSF46565">
    <property type="entry name" value="Chaperone J-domain"/>
    <property type="match status" value="1"/>
</dbReference>
<feature type="domain" description="J" evidence="2">
    <location>
        <begin position="60"/>
        <end position="124"/>
    </location>
</feature>
<feature type="transmembrane region" description="Helical" evidence="1">
    <location>
        <begin position="277"/>
        <end position="298"/>
    </location>
</feature>
<dbReference type="CDD" id="cd06257">
    <property type="entry name" value="DnaJ"/>
    <property type="match status" value="1"/>
</dbReference>
<reference evidence="3 4" key="1">
    <citation type="journal article" date="2019" name="PLoS Negl. Trop. Dis.">
        <title>Whole genome sequencing of Entamoeba nuttalli reveals mammalian host-related molecular signatures and a novel octapeptide-repeat surface protein.</title>
        <authorList>
            <person name="Tanaka M."/>
            <person name="Makiuchi T."/>
            <person name="Komiyama T."/>
            <person name="Shiina T."/>
            <person name="Osaki K."/>
            <person name="Tachibana H."/>
        </authorList>
    </citation>
    <scope>NUCLEOTIDE SEQUENCE [LARGE SCALE GENOMIC DNA]</scope>
    <source>
        <strain evidence="3 4">P19-061405</strain>
    </source>
</reference>
<dbReference type="PROSITE" id="PS00636">
    <property type="entry name" value="DNAJ_1"/>
    <property type="match status" value="1"/>
</dbReference>
<feature type="transmembrane region" description="Helical" evidence="1">
    <location>
        <begin position="233"/>
        <end position="256"/>
    </location>
</feature>
<evidence type="ECO:0000259" key="2">
    <source>
        <dbReference type="PROSITE" id="PS50076"/>
    </source>
</evidence>
<feature type="transmembrane region" description="Helical" evidence="1">
    <location>
        <begin position="145"/>
        <end position="170"/>
    </location>
</feature>
<evidence type="ECO:0000256" key="1">
    <source>
        <dbReference type="SAM" id="Phobius"/>
    </source>
</evidence>
<feature type="transmembrane region" description="Helical" evidence="1">
    <location>
        <begin position="336"/>
        <end position="358"/>
    </location>
</feature>
<keyword evidence="1" id="KW-1133">Transmembrane helix</keyword>
<proteinExistence type="predicted"/>
<keyword evidence="1" id="KW-0472">Membrane</keyword>
<evidence type="ECO:0000313" key="4">
    <source>
        <dbReference type="Proteomes" id="UP001628156"/>
    </source>
</evidence>
<sequence length="407" mass="46374">MSEEDIIESGKLFNTNAVERQPLINRNEQQLQQVAISVPSNVEEDMIRDYEEPNFSNIEDYYSVIGVNKNASENEINKAYRKLALKYHPDKTTDPNAEDKFNIINTAYNVLHDEKKRKLYDIFGTSGIAIAEVVKKVKPFIQCGLFLLDFILIILSIVFCLWVVLLIVKLELNKEWSFSAVNVPIDILYFLSFPYYSKRLSKLLGGTGHIINWIGFILFFVRVDKDNEDSNYFVWLIPYFIGIVLQWIASIIDDCFSAEITNENGESVQVKRSAKAIILNFMLNTLTSALSIIFIIFIGLAGNDPQHDCLTVMIVGIFYFVMSCICSSFKDFNFTIISFIFNCVFTIFLICQLVLLTLDIGVRHSYSYSVALIPLILVGAISLLFSIALGPFMCCFLVPLLNLFEID</sequence>
<dbReference type="PRINTS" id="PR00625">
    <property type="entry name" value="JDOMAIN"/>
</dbReference>
<feature type="transmembrane region" description="Helical" evidence="1">
    <location>
        <begin position="203"/>
        <end position="221"/>
    </location>
</feature>
<dbReference type="Pfam" id="PF00226">
    <property type="entry name" value="DnaJ"/>
    <property type="match status" value="1"/>
</dbReference>
<dbReference type="InterPro" id="IPR001623">
    <property type="entry name" value="DnaJ_domain"/>
</dbReference>
<comment type="caution">
    <text evidence="3">The sequence shown here is derived from an EMBL/GenBank/DDBJ whole genome shotgun (WGS) entry which is preliminary data.</text>
</comment>
<dbReference type="PANTHER" id="PTHR43096">
    <property type="entry name" value="DNAJ HOMOLOG 1, MITOCHONDRIAL-RELATED"/>
    <property type="match status" value="1"/>
</dbReference>
<evidence type="ECO:0000313" key="3">
    <source>
        <dbReference type="EMBL" id="GAB1224803.1"/>
    </source>
</evidence>
<name>A0ABQ0DPL0_9EUKA</name>
<feature type="transmembrane region" description="Helical" evidence="1">
    <location>
        <begin position="310"/>
        <end position="329"/>
    </location>
</feature>
<keyword evidence="4" id="KW-1185">Reference proteome</keyword>
<feature type="transmembrane region" description="Helical" evidence="1">
    <location>
        <begin position="370"/>
        <end position="401"/>
    </location>
</feature>
<dbReference type="SMART" id="SM00271">
    <property type="entry name" value="DnaJ"/>
    <property type="match status" value="1"/>
</dbReference>
<keyword evidence="1" id="KW-0812">Transmembrane</keyword>
<dbReference type="Proteomes" id="UP001628156">
    <property type="component" value="Unassembled WGS sequence"/>
</dbReference>
<dbReference type="InterPro" id="IPR036869">
    <property type="entry name" value="J_dom_sf"/>
</dbReference>